<feature type="transmembrane region" description="Helical" evidence="1">
    <location>
        <begin position="18"/>
        <end position="38"/>
    </location>
</feature>
<dbReference type="RefSeq" id="WP_209341983.1">
    <property type="nucleotide sequence ID" value="NZ_JAGIQL010000088.1"/>
</dbReference>
<name>A0A940MIF4_9ACTN</name>
<dbReference type="AlphaFoldDB" id="A0A940MIF4"/>
<accession>A0A940MIF4</accession>
<keyword evidence="1" id="KW-0812">Transmembrane</keyword>
<evidence type="ECO:0000256" key="1">
    <source>
        <dbReference type="SAM" id="Phobius"/>
    </source>
</evidence>
<gene>
    <name evidence="2" type="ORF">JFN87_20430</name>
</gene>
<protein>
    <submittedName>
        <fullName evidence="2">Uncharacterized protein</fullName>
    </submittedName>
</protein>
<keyword evidence="1" id="KW-1133">Transmembrane helix</keyword>
<keyword evidence="3" id="KW-1185">Reference proteome</keyword>
<evidence type="ECO:0000313" key="2">
    <source>
        <dbReference type="EMBL" id="MBP0459841.1"/>
    </source>
</evidence>
<feature type="transmembrane region" description="Helical" evidence="1">
    <location>
        <begin position="75"/>
        <end position="99"/>
    </location>
</feature>
<organism evidence="2 3">
    <name type="scientific">Streptomyces montanisoli</name>
    <dbReference type="NCBI Taxonomy" id="2798581"/>
    <lineage>
        <taxon>Bacteria</taxon>
        <taxon>Bacillati</taxon>
        <taxon>Actinomycetota</taxon>
        <taxon>Actinomycetes</taxon>
        <taxon>Kitasatosporales</taxon>
        <taxon>Streptomycetaceae</taxon>
        <taxon>Streptomyces</taxon>
    </lineage>
</organism>
<evidence type="ECO:0000313" key="3">
    <source>
        <dbReference type="Proteomes" id="UP000670475"/>
    </source>
</evidence>
<keyword evidence="1" id="KW-0472">Membrane</keyword>
<sequence length="101" mass="10907">MEYSILAVTQESSSSPGVFAAIVGVVFVGFGVAGALYSKPISQLMRQRTLEMSERRRLIPMPVVKLRAAFPSAGFVRVFGILFLLIGFAAIAASVRMLVLE</sequence>
<comment type="caution">
    <text evidence="2">The sequence shown here is derived from an EMBL/GenBank/DDBJ whole genome shotgun (WGS) entry which is preliminary data.</text>
</comment>
<dbReference type="EMBL" id="JAGIQL010000088">
    <property type="protein sequence ID" value="MBP0459841.1"/>
    <property type="molecule type" value="Genomic_DNA"/>
</dbReference>
<proteinExistence type="predicted"/>
<dbReference type="Proteomes" id="UP000670475">
    <property type="component" value="Unassembled WGS sequence"/>
</dbReference>
<reference evidence="2" key="1">
    <citation type="submission" date="2021-03" db="EMBL/GenBank/DDBJ databases">
        <title>Whole genome sequence of Streptomyces bomunensis MMS17-BM035.</title>
        <authorList>
            <person name="Lee J.H."/>
        </authorList>
    </citation>
    <scope>NUCLEOTIDE SEQUENCE</scope>
    <source>
        <strain evidence="2">MMS17-BM035</strain>
    </source>
</reference>